<sequence>MSRFVSVVTGGAAFLCVDAGGIMLKDMKSYCHVKPGQKGSKRLVEQYGDRLLCVRYRYDEKRRIRLKTVEIIVEERPWQPPFRYCDNELVPLTVGYEETELREKLRGLRAKWDPDARVWLVPYGKIKGTELEKRIFDEDLAGRKKV</sequence>
<gene>
    <name evidence="1" type="ordered locus">Ppro_1838</name>
</gene>
<dbReference type="Proteomes" id="UP000006732">
    <property type="component" value="Chromosome"/>
</dbReference>
<organism evidence="1 2">
    <name type="scientific">Pelobacter propionicus (strain DSM 2379 / NBRC 103807 / OttBd1)</name>
    <dbReference type="NCBI Taxonomy" id="338966"/>
    <lineage>
        <taxon>Bacteria</taxon>
        <taxon>Pseudomonadati</taxon>
        <taxon>Thermodesulfobacteriota</taxon>
        <taxon>Desulfuromonadia</taxon>
        <taxon>Desulfuromonadales</taxon>
        <taxon>Desulfuromonadaceae</taxon>
        <taxon>Pelobacter</taxon>
    </lineage>
</organism>
<dbReference type="STRING" id="338966.Ppro_1838"/>
<reference evidence="1 2" key="1">
    <citation type="submission" date="2006-10" db="EMBL/GenBank/DDBJ databases">
        <title>Complete sequence of chromosome of Pelobacter propionicus DSM 2379.</title>
        <authorList>
            <consortium name="US DOE Joint Genome Institute"/>
            <person name="Copeland A."/>
            <person name="Lucas S."/>
            <person name="Lapidus A."/>
            <person name="Barry K."/>
            <person name="Detter J.C."/>
            <person name="Glavina del Rio T."/>
            <person name="Hammon N."/>
            <person name="Israni S."/>
            <person name="Dalin E."/>
            <person name="Tice H."/>
            <person name="Pitluck S."/>
            <person name="Saunders E."/>
            <person name="Brettin T."/>
            <person name="Bruce D."/>
            <person name="Han C."/>
            <person name="Tapia R."/>
            <person name="Schmutz J."/>
            <person name="Larimer F."/>
            <person name="Land M."/>
            <person name="Hauser L."/>
            <person name="Kyrpides N."/>
            <person name="Kim E."/>
            <person name="Lovley D."/>
            <person name="Richardson P."/>
        </authorList>
    </citation>
    <scope>NUCLEOTIDE SEQUENCE [LARGE SCALE GENOMIC DNA]</scope>
    <source>
        <strain evidence="2">DSM 2379 / NBRC 103807 / OttBd1</strain>
    </source>
</reference>
<name>A1AQ30_PELPD</name>
<dbReference type="eggNOG" id="ENOG50332QF">
    <property type="taxonomic scope" value="Bacteria"/>
</dbReference>
<proteinExistence type="predicted"/>
<protein>
    <submittedName>
        <fullName evidence="1">Uncharacterized protein</fullName>
    </submittedName>
</protein>
<evidence type="ECO:0000313" key="1">
    <source>
        <dbReference type="EMBL" id="ABK99450.1"/>
    </source>
</evidence>
<accession>A1AQ30</accession>
<dbReference type="AlphaFoldDB" id="A1AQ30"/>
<dbReference type="EMBL" id="CP000482">
    <property type="protein sequence ID" value="ABK99450.1"/>
    <property type="molecule type" value="Genomic_DNA"/>
</dbReference>
<dbReference type="KEGG" id="ppd:Ppro_1838"/>
<evidence type="ECO:0000313" key="2">
    <source>
        <dbReference type="Proteomes" id="UP000006732"/>
    </source>
</evidence>
<dbReference type="HOGENOM" id="CLU_138548_0_0_7"/>
<keyword evidence="2" id="KW-1185">Reference proteome</keyword>